<dbReference type="RefSeq" id="WP_134431841.1">
    <property type="nucleotide sequence ID" value="NZ_SOGQ01000065.1"/>
</dbReference>
<sequence length="268" mass="27704">MNATTTTTRTYEYRLTGAGIIRSEFIKLRTVRSTVWLYASMVVTSVGIAALVATASGNTSDSPILPLTAATIGTSLGQLVAAVLGVLVVSGEYATGMIRSTISAVPKRLPALGAKMLVLFVTTFVVGLVSTFGALFAALPILGSQGVEADYSDGTLVGSLMLAALYLALVSVFSLGLGTLLRNSAAGIAVALGTILLLPTIMQIISALTQAQWALDLFPYLFSNAGMGMYLPGTGSAGLDQWQSTLIVLAWVAAPVIAGAVLLKRRDA</sequence>
<feature type="transmembrane region" description="Helical" evidence="1">
    <location>
        <begin position="159"/>
        <end position="181"/>
    </location>
</feature>
<feature type="transmembrane region" description="Helical" evidence="1">
    <location>
        <begin position="242"/>
        <end position="263"/>
    </location>
</feature>
<dbReference type="EMBL" id="SOGQ01000065">
    <property type="protein sequence ID" value="TFC96409.1"/>
    <property type="molecule type" value="Genomic_DNA"/>
</dbReference>
<organism evidence="2 3">
    <name type="scientific">Cryobacterium sinapicolor</name>
    <dbReference type="NCBI Taxonomy" id="1259236"/>
    <lineage>
        <taxon>Bacteria</taxon>
        <taxon>Bacillati</taxon>
        <taxon>Actinomycetota</taxon>
        <taxon>Actinomycetes</taxon>
        <taxon>Micrococcales</taxon>
        <taxon>Microbacteriaceae</taxon>
        <taxon>Cryobacterium</taxon>
    </lineage>
</organism>
<proteinExistence type="predicted"/>
<evidence type="ECO:0000256" key="1">
    <source>
        <dbReference type="SAM" id="Phobius"/>
    </source>
</evidence>
<evidence type="ECO:0000313" key="3">
    <source>
        <dbReference type="Proteomes" id="UP000297853"/>
    </source>
</evidence>
<accession>A0ABY2IWW6</accession>
<dbReference type="Proteomes" id="UP000297853">
    <property type="component" value="Unassembled WGS sequence"/>
</dbReference>
<feature type="transmembrane region" description="Helical" evidence="1">
    <location>
        <begin position="116"/>
        <end position="139"/>
    </location>
</feature>
<feature type="transmembrane region" description="Helical" evidence="1">
    <location>
        <begin position="188"/>
        <end position="208"/>
    </location>
</feature>
<feature type="transmembrane region" description="Helical" evidence="1">
    <location>
        <begin position="76"/>
        <end position="95"/>
    </location>
</feature>
<feature type="transmembrane region" description="Helical" evidence="1">
    <location>
        <begin position="35"/>
        <end position="56"/>
    </location>
</feature>
<keyword evidence="1" id="KW-0812">Transmembrane</keyword>
<keyword evidence="1" id="KW-0472">Membrane</keyword>
<keyword evidence="3" id="KW-1185">Reference proteome</keyword>
<comment type="caution">
    <text evidence="2">The sequence shown here is derived from an EMBL/GenBank/DDBJ whole genome shotgun (WGS) entry which is preliminary data.</text>
</comment>
<dbReference type="Pfam" id="PF12730">
    <property type="entry name" value="ABC2_membrane_4"/>
    <property type="match status" value="1"/>
</dbReference>
<keyword evidence="1" id="KW-1133">Transmembrane helix</keyword>
<protein>
    <submittedName>
        <fullName evidence="2">ABC transporter permease</fullName>
    </submittedName>
</protein>
<dbReference type="PANTHER" id="PTHR37305">
    <property type="entry name" value="INTEGRAL MEMBRANE PROTEIN-RELATED"/>
    <property type="match status" value="1"/>
</dbReference>
<gene>
    <name evidence="2" type="ORF">E3T28_12700</name>
</gene>
<reference evidence="2 3" key="1">
    <citation type="submission" date="2019-03" db="EMBL/GenBank/DDBJ databases">
        <title>Genomics of glacier-inhabiting Cryobacterium strains.</title>
        <authorList>
            <person name="Liu Q."/>
            <person name="Xin Y.-H."/>
        </authorList>
    </citation>
    <scope>NUCLEOTIDE SEQUENCE [LARGE SCALE GENOMIC DNA]</scope>
    <source>
        <strain evidence="2 3">TMT1-23-1</strain>
    </source>
</reference>
<dbReference type="PANTHER" id="PTHR37305:SF1">
    <property type="entry name" value="MEMBRANE PROTEIN"/>
    <property type="match status" value="1"/>
</dbReference>
<name>A0ABY2IWW6_9MICO</name>
<evidence type="ECO:0000313" key="2">
    <source>
        <dbReference type="EMBL" id="TFC96409.1"/>
    </source>
</evidence>